<name>A0A383WDI2_TETOB</name>
<organism evidence="4 5">
    <name type="scientific">Tetradesmus obliquus</name>
    <name type="common">Green alga</name>
    <name type="synonym">Acutodesmus obliquus</name>
    <dbReference type="NCBI Taxonomy" id="3088"/>
    <lineage>
        <taxon>Eukaryota</taxon>
        <taxon>Viridiplantae</taxon>
        <taxon>Chlorophyta</taxon>
        <taxon>core chlorophytes</taxon>
        <taxon>Chlorophyceae</taxon>
        <taxon>CS clade</taxon>
        <taxon>Sphaeropleales</taxon>
        <taxon>Scenedesmaceae</taxon>
        <taxon>Tetradesmus</taxon>
    </lineage>
</organism>
<dbReference type="PANTHER" id="PTHR21549">
    <property type="entry name" value="MUTATED IN BLADDER CANCER 1"/>
    <property type="match status" value="1"/>
</dbReference>
<keyword evidence="1 2" id="KW-0175">Coiled coil</keyword>
<dbReference type="Proteomes" id="UP000256970">
    <property type="component" value="Unassembled WGS sequence"/>
</dbReference>
<feature type="compositionally biased region" description="Low complexity" evidence="3">
    <location>
        <begin position="226"/>
        <end position="239"/>
    </location>
</feature>
<dbReference type="AlphaFoldDB" id="A0A383WDI2"/>
<proteinExistence type="predicted"/>
<keyword evidence="5" id="KW-1185">Reference proteome</keyword>
<evidence type="ECO:0000256" key="3">
    <source>
        <dbReference type="SAM" id="MobiDB-lite"/>
    </source>
</evidence>
<dbReference type="PANTHER" id="PTHR21549:SF1">
    <property type="entry name" value="COILED-COIL DOMAIN-CONTAINING PROTEIN 148"/>
    <property type="match status" value="1"/>
</dbReference>
<protein>
    <submittedName>
        <fullName evidence="4">Uncharacterized protein</fullName>
    </submittedName>
</protein>
<evidence type="ECO:0000313" key="4">
    <source>
        <dbReference type="EMBL" id="SZX75169.1"/>
    </source>
</evidence>
<sequence length="641" mass="67382">MARADDKSGEWLLRKADAISSFVAAQRNRTQSTATKSAWGVAAKQLSVESEVLGKQLQQLLQQASARHPDLAPDIAQLQEQHSAAAAKQQLERLQLLAQVQGLSGLVHSIRCYGLPAAEQQLPCDTLTSLKQELRWLGQDIDSQLQQLATEAEQLAAEVAADTKAAVAGETVTVTDSTSEVDGVADAHGTGRQGEGSSSSCSRGPSDSSSGSCSATEAEEAKASQEPDSSPSSVQQQQHPELQQLLAQHLLAPERLKQQVQEAYAGLLQQHQQQVQQLAAQQGAGSANSCGGWSADDHALFVRLRQLAYKTAGGAGGGSSSSRGCSRSAVLDRLGLMMPGKSTKQLQEHDAWYTAACLHQRRAADLAAAWQRQQASFLAESCRMLAEATAAAAAGAEAAAARLAWEAAGGLLAGQLAELQQARQQEQQELAAQQEAAAAEAALQAAAAQAAWQQQHAAKKAHVQQYKQQLAEQLAHAKAAEEQAAAAAAAALQATIAAQKPVVEARQAECLEKRLEQLQQHQQRQEQLAERQARLDAIAAALAPHIQSDPARVLQPTAASAAAADCIAGAAAFKPVHGYTTAQVVADPRFRVVEALSSAGLLAGAVKGYVQQVVAAVQPATASRIDNYTTSQLQAAARRLG</sequence>
<dbReference type="InterPro" id="IPR039902">
    <property type="entry name" value="CCDC148/CCDC112"/>
</dbReference>
<evidence type="ECO:0000313" key="5">
    <source>
        <dbReference type="Proteomes" id="UP000256970"/>
    </source>
</evidence>
<accession>A0A383WDI2</accession>
<feature type="coiled-coil region" evidence="2">
    <location>
        <begin position="416"/>
        <end position="535"/>
    </location>
</feature>
<feature type="compositionally biased region" description="Low complexity" evidence="3">
    <location>
        <begin position="171"/>
        <end position="184"/>
    </location>
</feature>
<feature type="region of interest" description="Disordered" evidence="3">
    <location>
        <begin position="171"/>
        <end position="239"/>
    </location>
</feature>
<evidence type="ECO:0000256" key="1">
    <source>
        <dbReference type="ARBA" id="ARBA00023054"/>
    </source>
</evidence>
<dbReference type="EMBL" id="FNXT01001226">
    <property type="protein sequence ID" value="SZX75169.1"/>
    <property type="molecule type" value="Genomic_DNA"/>
</dbReference>
<reference evidence="4 5" key="1">
    <citation type="submission" date="2016-10" db="EMBL/GenBank/DDBJ databases">
        <authorList>
            <person name="Cai Z."/>
        </authorList>
    </citation>
    <scope>NUCLEOTIDE SEQUENCE [LARGE SCALE GENOMIC DNA]</scope>
</reference>
<feature type="compositionally biased region" description="Low complexity" evidence="3">
    <location>
        <begin position="195"/>
        <end position="214"/>
    </location>
</feature>
<evidence type="ECO:0000256" key="2">
    <source>
        <dbReference type="SAM" id="Coils"/>
    </source>
</evidence>
<gene>
    <name evidence="4" type="ORF">BQ4739_LOCUS15471</name>
</gene>